<feature type="transmembrane region" description="Helical" evidence="8">
    <location>
        <begin position="455"/>
        <end position="476"/>
    </location>
</feature>
<keyword evidence="4 7" id="KW-0812">Transmembrane</keyword>
<feature type="transmembrane region" description="Helical" evidence="8">
    <location>
        <begin position="107"/>
        <end position="126"/>
    </location>
</feature>
<gene>
    <name evidence="10" type="ORF">CRI94_00655</name>
</gene>
<dbReference type="EMBL" id="PDEQ01000001">
    <property type="protein sequence ID" value="PEN14840.1"/>
    <property type="molecule type" value="Genomic_DNA"/>
</dbReference>
<dbReference type="Pfam" id="PF00361">
    <property type="entry name" value="Proton_antipo_M"/>
    <property type="match status" value="1"/>
</dbReference>
<dbReference type="GO" id="GO:0008137">
    <property type="term" value="F:NADH dehydrogenase (ubiquinone) activity"/>
    <property type="evidence" value="ECO:0007669"/>
    <property type="project" value="InterPro"/>
</dbReference>
<evidence type="ECO:0000256" key="7">
    <source>
        <dbReference type="RuleBase" id="RU000320"/>
    </source>
</evidence>
<dbReference type="GO" id="GO:0042773">
    <property type="term" value="P:ATP synthesis coupled electron transport"/>
    <property type="evidence" value="ECO:0007669"/>
    <property type="project" value="InterPro"/>
</dbReference>
<evidence type="ECO:0000313" key="11">
    <source>
        <dbReference type="Proteomes" id="UP000220102"/>
    </source>
</evidence>
<dbReference type="PRINTS" id="PR01437">
    <property type="entry name" value="NUOXDRDTASE4"/>
</dbReference>
<evidence type="ECO:0000256" key="4">
    <source>
        <dbReference type="ARBA" id="ARBA00022692"/>
    </source>
</evidence>
<evidence type="ECO:0000256" key="2">
    <source>
        <dbReference type="ARBA" id="ARBA00005346"/>
    </source>
</evidence>
<sequence length="509" mass="54704">MADVLILPILVPLATMVATLLLWRAVWVQRVLHILGASALLVVSILIASMVWEGGILHFNVGSWRSPFGITLVADLFSAVMLFIVGLTGLAVAIYSIGSIDDEREKYGFYPLYHALIMGVSGAFLAGDLFNLYVWFEIMLISSFVLLVQGNEKEQLRGASTYVIINLLSSLCFLAAIGLLYGLTGSLNLADLAVRLPGVDAPGVVTTIAMLFVIAFGIKAAIFPLYFWLPASYHTPPVAVSAIFAGLLTKVGVYALIRVFTLLFTQDTGYTHGLLLGIALLTMVTGVLGAAAQYEFRKVLSFHIVSQIGYMVLGLALFTPLALLGAVFYIVHHIVVKTNLFLVSGIAHRYLDTFELTSLGGLYRSKAWLAILFSIPALSLAGLPPLSGFWAKLVIIRAGLEAEAYIAVAIALAVGLLTLYSMTKIWNEAFWKPLTRDVAEISEVNVSSIASTRSLIWMVAPVVLLAGVTLAIGLYAEPLAVAADRVAGELLLPEAYVDAVLGPASVAER</sequence>
<feature type="transmembrane region" description="Helical" evidence="8">
    <location>
        <begin position="273"/>
        <end position="296"/>
    </location>
</feature>
<feature type="transmembrane region" description="Helical" evidence="8">
    <location>
        <begin position="6"/>
        <end position="24"/>
    </location>
</feature>
<dbReference type="GO" id="GO:0005886">
    <property type="term" value="C:plasma membrane"/>
    <property type="evidence" value="ECO:0007669"/>
    <property type="project" value="UniProtKB-SubCell"/>
</dbReference>
<dbReference type="InterPro" id="IPR003918">
    <property type="entry name" value="NADH_UbQ_OxRdtase"/>
</dbReference>
<dbReference type="RefSeq" id="WP_098073737.1">
    <property type="nucleotide sequence ID" value="NZ_PDEQ01000001.1"/>
</dbReference>
<keyword evidence="5 8" id="KW-1133">Transmembrane helix</keyword>
<dbReference type="AlphaFoldDB" id="A0A2A8D1S9"/>
<evidence type="ECO:0000259" key="9">
    <source>
        <dbReference type="Pfam" id="PF00361"/>
    </source>
</evidence>
<evidence type="ECO:0000256" key="1">
    <source>
        <dbReference type="ARBA" id="ARBA00004651"/>
    </source>
</evidence>
<comment type="subcellular location">
    <subcellularLocation>
        <location evidence="1">Cell membrane</location>
        <topology evidence="1">Multi-pass membrane protein</topology>
    </subcellularLocation>
    <subcellularLocation>
        <location evidence="7">Membrane</location>
        <topology evidence="7">Multi-pass membrane protein</topology>
    </subcellularLocation>
</comment>
<evidence type="ECO:0000313" key="10">
    <source>
        <dbReference type="EMBL" id="PEN14840.1"/>
    </source>
</evidence>
<proteinExistence type="inferred from homology"/>
<accession>A0A2A8D1S9</accession>
<organism evidence="10 11">
    <name type="scientific">Longibacter salinarum</name>
    <dbReference type="NCBI Taxonomy" id="1850348"/>
    <lineage>
        <taxon>Bacteria</taxon>
        <taxon>Pseudomonadati</taxon>
        <taxon>Rhodothermota</taxon>
        <taxon>Rhodothermia</taxon>
        <taxon>Rhodothermales</taxon>
        <taxon>Salisaetaceae</taxon>
        <taxon>Longibacter</taxon>
    </lineage>
</organism>
<dbReference type="NCBIfam" id="NF009306">
    <property type="entry name" value="PRK12663.1"/>
    <property type="match status" value="1"/>
</dbReference>
<feature type="transmembrane region" description="Helical" evidence="8">
    <location>
        <begin position="308"/>
        <end position="331"/>
    </location>
</feature>
<keyword evidence="11" id="KW-1185">Reference proteome</keyword>
<feature type="transmembrane region" description="Helical" evidence="8">
    <location>
        <begin position="31"/>
        <end position="52"/>
    </location>
</feature>
<dbReference type="InterPro" id="IPR001750">
    <property type="entry name" value="ND/Mrp_TM"/>
</dbReference>
<evidence type="ECO:0000256" key="5">
    <source>
        <dbReference type="ARBA" id="ARBA00022989"/>
    </source>
</evidence>
<feature type="transmembrane region" description="Helical" evidence="8">
    <location>
        <begin position="402"/>
        <end position="422"/>
    </location>
</feature>
<protein>
    <submittedName>
        <fullName evidence="10">Na+/H+ antiporter subunit D</fullName>
    </submittedName>
</protein>
<dbReference type="Proteomes" id="UP000220102">
    <property type="component" value="Unassembled WGS sequence"/>
</dbReference>
<dbReference type="InterPro" id="IPR050586">
    <property type="entry name" value="CPA3_Na-H_Antiporter_D"/>
</dbReference>
<evidence type="ECO:0000256" key="3">
    <source>
        <dbReference type="ARBA" id="ARBA00022475"/>
    </source>
</evidence>
<feature type="transmembrane region" description="Helical" evidence="8">
    <location>
        <begin position="238"/>
        <end position="261"/>
    </location>
</feature>
<feature type="transmembrane region" description="Helical" evidence="8">
    <location>
        <begin position="162"/>
        <end position="183"/>
    </location>
</feature>
<feature type="domain" description="NADH:quinone oxidoreductase/Mrp antiporter transmembrane" evidence="9">
    <location>
        <begin position="126"/>
        <end position="415"/>
    </location>
</feature>
<feature type="transmembrane region" description="Helical" evidence="8">
    <location>
        <begin position="72"/>
        <end position="95"/>
    </location>
</feature>
<dbReference type="PANTHER" id="PTHR42703:SF1">
    <property type="entry name" value="NA(+)_H(+) ANTIPORTER SUBUNIT D1"/>
    <property type="match status" value="1"/>
</dbReference>
<name>A0A2A8D1S9_9BACT</name>
<feature type="transmembrane region" description="Helical" evidence="8">
    <location>
        <begin position="367"/>
        <end position="390"/>
    </location>
</feature>
<keyword evidence="6 8" id="KW-0472">Membrane</keyword>
<dbReference type="PANTHER" id="PTHR42703">
    <property type="entry name" value="NADH DEHYDROGENASE"/>
    <property type="match status" value="1"/>
</dbReference>
<feature type="transmembrane region" description="Helical" evidence="8">
    <location>
        <begin position="203"/>
        <end position="226"/>
    </location>
</feature>
<comment type="caution">
    <text evidence="10">The sequence shown here is derived from an EMBL/GenBank/DDBJ whole genome shotgun (WGS) entry which is preliminary data.</text>
</comment>
<feature type="transmembrane region" description="Helical" evidence="8">
    <location>
        <begin position="132"/>
        <end position="150"/>
    </location>
</feature>
<dbReference type="OrthoDB" id="9811718at2"/>
<evidence type="ECO:0000256" key="8">
    <source>
        <dbReference type="SAM" id="Phobius"/>
    </source>
</evidence>
<comment type="similarity">
    <text evidence="2">Belongs to the CPA3 antiporters (TC 2.A.63) subunit D family.</text>
</comment>
<reference evidence="10 11" key="1">
    <citation type="submission" date="2017-10" db="EMBL/GenBank/DDBJ databases">
        <title>Draft genome of Longibacter Salinarum.</title>
        <authorList>
            <person name="Goh K.M."/>
            <person name="Shamsir M.S."/>
            <person name="Lim S.W."/>
        </authorList>
    </citation>
    <scope>NUCLEOTIDE SEQUENCE [LARGE SCALE GENOMIC DNA]</scope>
    <source>
        <strain evidence="10 11">KCTC 52045</strain>
    </source>
</reference>
<evidence type="ECO:0000256" key="6">
    <source>
        <dbReference type="ARBA" id="ARBA00023136"/>
    </source>
</evidence>
<keyword evidence="3" id="KW-1003">Cell membrane</keyword>